<keyword evidence="3 6" id="KW-0812">Transmembrane</keyword>
<feature type="domain" description="ComEC/Rec2-related protein" evidence="7">
    <location>
        <begin position="240"/>
        <end position="518"/>
    </location>
</feature>
<keyword evidence="10" id="KW-1185">Reference proteome</keyword>
<feature type="transmembrane region" description="Helical" evidence="6">
    <location>
        <begin position="345"/>
        <end position="362"/>
    </location>
</feature>
<feature type="transmembrane region" description="Helical" evidence="6">
    <location>
        <begin position="399"/>
        <end position="424"/>
    </location>
</feature>
<evidence type="ECO:0000256" key="2">
    <source>
        <dbReference type="ARBA" id="ARBA00022475"/>
    </source>
</evidence>
<feature type="transmembrane region" description="Helical" evidence="6">
    <location>
        <begin position="74"/>
        <end position="93"/>
    </location>
</feature>
<feature type="transmembrane region" description="Helical" evidence="6">
    <location>
        <begin position="46"/>
        <end position="62"/>
    </location>
</feature>
<accession>A0A1H8DK55</accession>
<feature type="domain" description="DUF4131" evidence="8">
    <location>
        <begin position="40"/>
        <end position="199"/>
    </location>
</feature>
<dbReference type="Pfam" id="PF13567">
    <property type="entry name" value="DUF4131"/>
    <property type="match status" value="1"/>
</dbReference>
<evidence type="ECO:0000256" key="5">
    <source>
        <dbReference type="ARBA" id="ARBA00023136"/>
    </source>
</evidence>
<evidence type="ECO:0000259" key="8">
    <source>
        <dbReference type="Pfam" id="PF13567"/>
    </source>
</evidence>
<reference evidence="9 10" key="1">
    <citation type="submission" date="2016-10" db="EMBL/GenBank/DDBJ databases">
        <authorList>
            <person name="de Groot N.N."/>
        </authorList>
    </citation>
    <scope>NUCLEOTIDE SEQUENCE [LARGE SCALE GENOMIC DNA]</scope>
    <source>
        <strain evidence="9 10">CGMCC 1.10836</strain>
    </source>
</reference>
<evidence type="ECO:0000256" key="3">
    <source>
        <dbReference type="ARBA" id="ARBA00022692"/>
    </source>
</evidence>
<name>A0A1H8DK55_9RHOB</name>
<organism evidence="9 10">
    <name type="scientific">Pseudorhodobacter antarcticus</name>
    <dbReference type="NCBI Taxonomy" id="1077947"/>
    <lineage>
        <taxon>Bacteria</taxon>
        <taxon>Pseudomonadati</taxon>
        <taxon>Pseudomonadota</taxon>
        <taxon>Alphaproteobacteria</taxon>
        <taxon>Rhodobacterales</taxon>
        <taxon>Paracoccaceae</taxon>
        <taxon>Pseudorhodobacter</taxon>
    </lineage>
</organism>
<feature type="transmembrane region" description="Helical" evidence="6">
    <location>
        <begin position="302"/>
        <end position="317"/>
    </location>
</feature>
<dbReference type="Pfam" id="PF03772">
    <property type="entry name" value="Competence"/>
    <property type="match status" value="1"/>
</dbReference>
<comment type="subcellular location">
    <subcellularLocation>
        <location evidence="1">Cell membrane</location>
        <topology evidence="1">Multi-pass membrane protein</topology>
    </subcellularLocation>
</comment>
<protein>
    <submittedName>
        <fullName evidence="9">Competence protein ComEC</fullName>
    </submittedName>
</protein>
<keyword evidence="5 6" id="KW-0472">Membrane</keyword>
<gene>
    <name evidence="9" type="ORF">SAMN05216227_100738</name>
</gene>
<feature type="transmembrane region" description="Helical" evidence="6">
    <location>
        <begin position="430"/>
        <end position="456"/>
    </location>
</feature>
<dbReference type="PANTHER" id="PTHR30619:SF1">
    <property type="entry name" value="RECOMBINATION PROTEIN 2"/>
    <property type="match status" value="1"/>
</dbReference>
<feature type="transmembrane region" description="Helical" evidence="6">
    <location>
        <begin position="468"/>
        <end position="489"/>
    </location>
</feature>
<dbReference type="AlphaFoldDB" id="A0A1H8DK55"/>
<dbReference type="NCBIfam" id="TIGR00360">
    <property type="entry name" value="ComEC_N-term"/>
    <property type="match status" value="1"/>
</dbReference>
<dbReference type="InterPro" id="IPR052159">
    <property type="entry name" value="Competence_DNA_uptake"/>
</dbReference>
<feature type="transmembrane region" description="Helical" evidence="6">
    <location>
        <begin position="368"/>
        <end position="387"/>
    </location>
</feature>
<feature type="transmembrane region" description="Helical" evidence="6">
    <location>
        <begin position="21"/>
        <end position="40"/>
    </location>
</feature>
<dbReference type="EMBL" id="FOCO01000007">
    <property type="protein sequence ID" value="SEN07702.1"/>
    <property type="molecule type" value="Genomic_DNA"/>
</dbReference>
<dbReference type="RefSeq" id="WP_231579679.1">
    <property type="nucleotide sequence ID" value="NZ_FOCO01000007.1"/>
</dbReference>
<feature type="transmembrane region" description="Helical" evidence="6">
    <location>
        <begin position="264"/>
        <end position="290"/>
    </location>
</feature>
<evidence type="ECO:0000256" key="4">
    <source>
        <dbReference type="ARBA" id="ARBA00022989"/>
    </source>
</evidence>
<keyword evidence="2" id="KW-1003">Cell membrane</keyword>
<dbReference type="InterPro" id="IPR025405">
    <property type="entry name" value="DUF4131"/>
</dbReference>
<evidence type="ECO:0000259" key="7">
    <source>
        <dbReference type="Pfam" id="PF03772"/>
    </source>
</evidence>
<dbReference type="STRING" id="1077947.SAMN05216227_100738"/>
<evidence type="ECO:0000313" key="10">
    <source>
        <dbReference type="Proteomes" id="UP000183002"/>
    </source>
</evidence>
<dbReference type="GO" id="GO:0005886">
    <property type="term" value="C:plasma membrane"/>
    <property type="evidence" value="ECO:0007669"/>
    <property type="project" value="UniProtKB-SubCell"/>
</dbReference>
<evidence type="ECO:0000256" key="1">
    <source>
        <dbReference type="ARBA" id="ARBA00004651"/>
    </source>
</evidence>
<sequence length="697" mass="73400">MDRLRGLVLMPFAALAGARGYLFVWVPVMMGIGIGVWFGLPQEPGLISYGVAVGLIAVGWGVHRWGPDATQPIVVAMICVISGGIVAGVRAHLVDAPVLGFRYYGAVEGRVVLIDRSQSDHIRLTLDQVVLERTSPRRTPLRARISLHGAQEFLALEPGQTIIATAHLSGPDGPVEPGAFDFRRMAFFDQLGAVGYTRVPVLLLAPPAPGAQWINRVRAQLRTGVERAVLGDPGAFAAALVTGDRAGISRAAQDDLRGANLSHLLAISGLHMALLTGFVFATLRYGLALVPPLALRVSSKKVAAGVALVAGAIYLALSGGNVATERAFVMVAVMLGAVLFDRRALSMRSVALAACVLLTLQPETLMEPGFQMSFAATVALIAGYAAMRDRGTLARGKVPFWLMPLVTVVFTSLLAGLATAPIAAAHFNRVAGYGLVANVLAVPVMGFAVMPAAVLAGVLAPFGLEGPALLVMGKGTAWILAVAQMVAGWDGAVRAVPTPSGVVLPVMVLGALWVVLWRGPARFAGMVPMIVAFGLWGQVTRPPLLISADGALIGLAGPEGRVLSTPKGAGFTARQWLENDGEMGDQEGAAARAGFRGDAKMRQFDFGGWRMVQIKGKAADGLVSEACKSADLVISAVRITDNRPTGCQLFDTSKLRETGTLALWPQPDGSLRVEPTKVQNRLWTRTARAAQFTLTLP</sequence>
<feature type="transmembrane region" description="Helical" evidence="6">
    <location>
        <begin position="495"/>
        <end position="516"/>
    </location>
</feature>
<dbReference type="Proteomes" id="UP000183002">
    <property type="component" value="Unassembled WGS sequence"/>
</dbReference>
<dbReference type="InterPro" id="IPR004477">
    <property type="entry name" value="ComEC_N"/>
</dbReference>
<dbReference type="PANTHER" id="PTHR30619">
    <property type="entry name" value="DNA INTERNALIZATION/COMPETENCE PROTEIN COMEC/REC2"/>
    <property type="match status" value="1"/>
</dbReference>
<evidence type="ECO:0000313" key="9">
    <source>
        <dbReference type="EMBL" id="SEN07702.1"/>
    </source>
</evidence>
<evidence type="ECO:0000256" key="6">
    <source>
        <dbReference type="SAM" id="Phobius"/>
    </source>
</evidence>
<proteinExistence type="predicted"/>
<keyword evidence="4 6" id="KW-1133">Transmembrane helix</keyword>